<comment type="caution">
    <text evidence="1">The sequence shown here is derived from an EMBL/GenBank/DDBJ whole genome shotgun (WGS) entry which is preliminary data.</text>
</comment>
<keyword evidence="2" id="KW-1185">Reference proteome</keyword>
<dbReference type="AlphaFoldDB" id="A0A836MQ25"/>
<accession>A0A836MQ25</accession>
<organism evidence="1 2">
    <name type="scientific">Snodgrassella communis</name>
    <dbReference type="NCBI Taxonomy" id="2946699"/>
    <lineage>
        <taxon>Bacteria</taxon>
        <taxon>Pseudomonadati</taxon>
        <taxon>Pseudomonadota</taxon>
        <taxon>Betaproteobacteria</taxon>
        <taxon>Neisseriales</taxon>
        <taxon>Neisseriaceae</taxon>
        <taxon>Snodgrassella</taxon>
    </lineage>
</organism>
<dbReference type="Proteomes" id="UP000027170">
    <property type="component" value="Unassembled WGS sequence"/>
</dbReference>
<sequence length="40" mass="4470">MRAANANGKAAHIAAAKSNLFMLYLFNYQQYSGRQVCFSL</sequence>
<evidence type="ECO:0000313" key="1">
    <source>
        <dbReference type="EMBL" id="KDN15036.1"/>
    </source>
</evidence>
<reference evidence="1 2" key="1">
    <citation type="submission" date="2014-03" db="EMBL/GenBank/DDBJ databases">
        <title>The genomes of two eusocial bee gut symbionts.</title>
        <authorList>
            <person name="Kwong W.K."/>
            <person name="Engel P."/>
            <person name="Koch H."/>
            <person name="Moran N.A."/>
        </authorList>
    </citation>
    <scope>NUCLEOTIDE SEQUENCE [LARGE SCALE GENOMIC DNA]</scope>
    <source>
        <strain evidence="2">wkB29</strain>
    </source>
</reference>
<protein>
    <submittedName>
        <fullName evidence="1">Uncharacterized protein</fullName>
    </submittedName>
</protein>
<evidence type="ECO:0000313" key="2">
    <source>
        <dbReference type="Proteomes" id="UP000027170"/>
    </source>
</evidence>
<dbReference type="EMBL" id="JFZV01000004">
    <property type="protein sequence ID" value="KDN15036.1"/>
    <property type="molecule type" value="Genomic_DNA"/>
</dbReference>
<proteinExistence type="predicted"/>
<name>A0A836MQ25_9NEIS</name>
<gene>
    <name evidence="1" type="ORF">SALWKB29_1108</name>
</gene>